<dbReference type="AlphaFoldDB" id="A0A1G8CI86"/>
<keyword evidence="7" id="KW-0333">Golgi apparatus</keyword>
<evidence type="ECO:0000256" key="6">
    <source>
        <dbReference type="ARBA" id="ARBA00022989"/>
    </source>
</evidence>
<evidence type="ECO:0000313" key="11">
    <source>
        <dbReference type="Proteomes" id="UP000199643"/>
    </source>
</evidence>
<dbReference type="InterPro" id="IPR029044">
    <property type="entry name" value="Nucleotide-diphossugar_trans"/>
</dbReference>
<keyword evidence="3 10" id="KW-0808">Transferase</keyword>
<evidence type="ECO:0000256" key="8">
    <source>
        <dbReference type="ARBA" id="ARBA00023136"/>
    </source>
</evidence>
<keyword evidence="8" id="KW-0472">Membrane</keyword>
<dbReference type="Gene3D" id="3.90.550.10">
    <property type="entry name" value="Spore Coat Polysaccharide Biosynthesis Protein SpsA, Chain A"/>
    <property type="match status" value="1"/>
</dbReference>
<evidence type="ECO:0000256" key="5">
    <source>
        <dbReference type="ARBA" id="ARBA00022968"/>
    </source>
</evidence>
<dbReference type="RefSeq" id="WP_090503730.1">
    <property type="nucleotide sequence ID" value="NZ_FNCH01000025.1"/>
</dbReference>
<dbReference type="GO" id="GO:0016020">
    <property type="term" value="C:membrane"/>
    <property type="evidence" value="ECO:0007669"/>
    <property type="project" value="UniProtKB-SubCell"/>
</dbReference>
<proteinExistence type="predicted"/>
<keyword evidence="11" id="KW-1185">Reference proteome</keyword>
<dbReference type="GO" id="GO:0000026">
    <property type="term" value="F:alpha-1,2-mannosyltransferase activity"/>
    <property type="evidence" value="ECO:0007669"/>
    <property type="project" value="TreeGrafter"/>
</dbReference>
<dbReference type="EMBL" id="FNCH01000025">
    <property type="protein sequence ID" value="SDH45191.1"/>
    <property type="molecule type" value="Genomic_DNA"/>
</dbReference>
<gene>
    <name evidence="10" type="ORF">SAMN05421827_1258</name>
</gene>
<accession>A0A1G8CI86</accession>
<dbReference type="STRING" id="405671.SAMN05421827_1258"/>
<evidence type="ECO:0000256" key="2">
    <source>
        <dbReference type="ARBA" id="ARBA00004606"/>
    </source>
</evidence>
<dbReference type="GO" id="GO:0012505">
    <property type="term" value="C:endomembrane system"/>
    <property type="evidence" value="ECO:0007669"/>
    <property type="project" value="UniProtKB-SubCell"/>
</dbReference>
<sequence>MVNLESPLLDPNYRMPVDEVCRLRKGISDFLKEGLEVTDDDFGSGSGIVISAGGFKYFTCTYVLISTLRNLGCQLPIEVWYYQDELTFDMRSSLSKFNVTCRDMEGFVEGRPHGFLMKSLAILYSDFEEVLFLDADNNCVKDPTYLFQVPQYLEHGCIFWPDYWMHSPNNQIWEIFNLPPQNCPEQESGQLLINKKKCWQALQLAVYLNINSEYIYRFMYGDKDSYRIAWMYLEVPYFFIQTPPGSFGYMFNGKQFHGNTMSQYDPNGDIIFLHRNLIKWHVTYRNERLWQIHKSFKPHAKDLSCNIRRHKKTNYIDLVGDVDVVEYSTLIPNLEEACLRALSELRGHPFYQEELLHSYIRESR</sequence>
<dbReference type="GO" id="GO:0046354">
    <property type="term" value="P:mannan biosynthetic process"/>
    <property type="evidence" value="ECO:0007669"/>
    <property type="project" value="TreeGrafter"/>
</dbReference>
<evidence type="ECO:0000256" key="4">
    <source>
        <dbReference type="ARBA" id="ARBA00022692"/>
    </source>
</evidence>
<keyword evidence="6" id="KW-1133">Transmembrane helix</keyword>
<dbReference type="PANTHER" id="PTHR31646:SF1">
    <property type="entry name" value="ALPHA-1,2-MANNOSYLTRANSFERASE MNN2"/>
    <property type="match status" value="1"/>
</dbReference>
<dbReference type="OrthoDB" id="650311at2"/>
<dbReference type="Proteomes" id="UP000199643">
    <property type="component" value="Unassembled WGS sequence"/>
</dbReference>
<evidence type="ECO:0000256" key="3">
    <source>
        <dbReference type="ARBA" id="ARBA00022679"/>
    </source>
</evidence>
<evidence type="ECO:0000256" key="1">
    <source>
        <dbReference type="ARBA" id="ARBA00004394"/>
    </source>
</evidence>
<keyword evidence="10" id="KW-0328">Glycosyltransferase</keyword>
<keyword evidence="5" id="KW-0735">Signal-anchor</keyword>
<evidence type="ECO:0000256" key="9">
    <source>
        <dbReference type="ARBA" id="ARBA00037847"/>
    </source>
</evidence>
<dbReference type="Pfam" id="PF11051">
    <property type="entry name" value="Mannosyl_trans3"/>
    <property type="match status" value="2"/>
</dbReference>
<dbReference type="InterPro" id="IPR022751">
    <property type="entry name" value="Alpha_mannosyltransferase"/>
</dbReference>
<reference evidence="11" key="1">
    <citation type="submission" date="2016-10" db="EMBL/GenBank/DDBJ databases">
        <authorList>
            <person name="Varghese N."/>
            <person name="Submissions S."/>
        </authorList>
    </citation>
    <scope>NUCLEOTIDE SEQUENCE [LARGE SCALE GENOMIC DNA]</scope>
    <source>
        <strain evidence="11">DSM 17933</strain>
    </source>
</reference>
<evidence type="ECO:0000313" key="10">
    <source>
        <dbReference type="EMBL" id="SDH45191.1"/>
    </source>
</evidence>
<dbReference type="PANTHER" id="PTHR31646">
    <property type="entry name" value="ALPHA-1,2-MANNOSYLTRANSFERASE MNN2"/>
    <property type="match status" value="1"/>
</dbReference>
<protein>
    <submittedName>
        <fullName evidence="10">Alpha 1,2-mannosyltransferase</fullName>
    </submittedName>
</protein>
<organism evidence="10 11">
    <name type="scientific">Pedobacter terrae</name>
    <dbReference type="NCBI Taxonomy" id="405671"/>
    <lineage>
        <taxon>Bacteria</taxon>
        <taxon>Pseudomonadati</taxon>
        <taxon>Bacteroidota</taxon>
        <taxon>Sphingobacteriia</taxon>
        <taxon>Sphingobacteriales</taxon>
        <taxon>Sphingobacteriaceae</taxon>
        <taxon>Pedobacter</taxon>
    </lineage>
</organism>
<keyword evidence="4" id="KW-0812">Transmembrane</keyword>
<evidence type="ECO:0000256" key="7">
    <source>
        <dbReference type="ARBA" id="ARBA00023034"/>
    </source>
</evidence>
<comment type="subcellular location">
    <subcellularLocation>
        <location evidence="9">Endomembrane system</location>
        <topology evidence="9">Single-pass membrane protein</topology>
    </subcellularLocation>
    <subcellularLocation>
        <location evidence="1">Golgi apparatus membrane</location>
    </subcellularLocation>
    <subcellularLocation>
        <location evidence="2">Membrane</location>
        <topology evidence="2">Single-pass type II membrane protein</topology>
    </subcellularLocation>
</comment>
<dbReference type="SUPFAM" id="SSF53448">
    <property type="entry name" value="Nucleotide-diphospho-sugar transferases"/>
    <property type="match status" value="1"/>
</dbReference>
<name>A0A1G8CI86_9SPHI</name>